<evidence type="ECO:0000256" key="1">
    <source>
        <dbReference type="ARBA" id="ARBA00022729"/>
    </source>
</evidence>
<evidence type="ECO:0000256" key="3">
    <source>
        <dbReference type="SAM" id="SignalP"/>
    </source>
</evidence>
<protein>
    <submittedName>
        <fullName evidence="4">Polyhydroxybutyrate depolymerase</fullName>
    </submittedName>
</protein>
<name>A0A4S1XCC0_9SPHN</name>
<proteinExistence type="predicted"/>
<gene>
    <name evidence="4" type="ORF">E5A73_11545</name>
</gene>
<dbReference type="OrthoDB" id="9764953at2"/>
<dbReference type="InterPro" id="IPR010126">
    <property type="entry name" value="Esterase_phb"/>
</dbReference>
<dbReference type="SUPFAM" id="SSF53474">
    <property type="entry name" value="alpha/beta-Hydrolases"/>
    <property type="match status" value="1"/>
</dbReference>
<dbReference type="EMBL" id="SRXT01000004">
    <property type="protein sequence ID" value="TGX53465.1"/>
    <property type="molecule type" value="Genomic_DNA"/>
</dbReference>
<evidence type="ECO:0000313" key="4">
    <source>
        <dbReference type="EMBL" id="TGX53465.1"/>
    </source>
</evidence>
<dbReference type="PANTHER" id="PTHR43037">
    <property type="entry name" value="UNNAMED PRODUCT-RELATED"/>
    <property type="match status" value="1"/>
</dbReference>
<feature type="chain" id="PRO_5020486906" evidence="3">
    <location>
        <begin position="24"/>
        <end position="297"/>
    </location>
</feature>
<evidence type="ECO:0000313" key="5">
    <source>
        <dbReference type="Proteomes" id="UP000306147"/>
    </source>
</evidence>
<dbReference type="InterPro" id="IPR050955">
    <property type="entry name" value="Plant_Biomass_Hydrol_Est"/>
</dbReference>
<dbReference type="PROSITE" id="PS51257">
    <property type="entry name" value="PROKAR_LIPOPROTEIN"/>
    <property type="match status" value="1"/>
</dbReference>
<dbReference type="AlphaFoldDB" id="A0A4S1XCC0"/>
<feature type="signal peptide" evidence="3">
    <location>
        <begin position="1"/>
        <end position="23"/>
    </location>
</feature>
<comment type="caution">
    <text evidence="4">The sequence shown here is derived from an EMBL/GenBank/DDBJ whole genome shotgun (WGS) entry which is preliminary data.</text>
</comment>
<dbReference type="PANTHER" id="PTHR43037:SF5">
    <property type="entry name" value="FERULOYL ESTERASE"/>
    <property type="match status" value="1"/>
</dbReference>
<organism evidence="4 5">
    <name type="scientific">Sphingomonas gei</name>
    <dbReference type="NCBI Taxonomy" id="1395960"/>
    <lineage>
        <taxon>Bacteria</taxon>
        <taxon>Pseudomonadati</taxon>
        <taxon>Pseudomonadota</taxon>
        <taxon>Alphaproteobacteria</taxon>
        <taxon>Sphingomonadales</taxon>
        <taxon>Sphingomonadaceae</taxon>
        <taxon>Sphingomonas</taxon>
    </lineage>
</organism>
<reference evidence="4 5" key="1">
    <citation type="submission" date="2019-04" db="EMBL/GenBank/DDBJ databases">
        <title>Sphingomonas psychrotolerans sp. nov., isolated from soil in the Tianshan Mountains, Xinjiang, China.</title>
        <authorList>
            <person name="Luo Y."/>
            <person name="Sheng H."/>
        </authorList>
    </citation>
    <scope>NUCLEOTIDE SEQUENCE [LARGE SCALE GENOMIC DNA]</scope>
    <source>
        <strain evidence="4 5">ZFGT-11</strain>
    </source>
</reference>
<dbReference type="RefSeq" id="WP_135963972.1">
    <property type="nucleotide sequence ID" value="NZ_SRXT01000004.1"/>
</dbReference>
<dbReference type="InterPro" id="IPR029058">
    <property type="entry name" value="AB_hydrolase_fold"/>
</dbReference>
<sequence>MRRQSLGFVGLALALVFAPAAGACTLGAPGTTQRVAIGDTGRSLLLHVPAKSRGSAPLVFVLHGSGGDGAAILAGSKLEATADRHGFLLAAPDGGIAADKGYVWNIPGVPTVTGKVPGPEDADDVAFLGKTIDWLVAQGCADNRRVYATGLSGGGRMSSWLGCVAADRFAAIAPVVGLRAGNPSAADPRFPDPATCRPARPMPVIAFAGGKDTTNPIEGGGAPYWQYPMGRAEARWADLDACRRPLLERTLASGVIERGYGGCANGAEVIARITPGAGHEWVADNEAMWAFFARHRR</sequence>
<dbReference type="GO" id="GO:0005576">
    <property type="term" value="C:extracellular region"/>
    <property type="evidence" value="ECO:0007669"/>
    <property type="project" value="InterPro"/>
</dbReference>
<keyword evidence="5" id="KW-1185">Reference proteome</keyword>
<dbReference type="Gene3D" id="3.40.50.1820">
    <property type="entry name" value="alpha/beta hydrolase"/>
    <property type="match status" value="1"/>
</dbReference>
<keyword evidence="1 3" id="KW-0732">Signal</keyword>
<dbReference type="Proteomes" id="UP000306147">
    <property type="component" value="Unassembled WGS sequence"/>
</dbReference>
<dbReference type="GO" id="GO:0016787">
    <property type="term" value="F:hydrolase activity"/>
    <property type="evidence" value="ECO:0007669"/>
    <property type="project" value="UniProtKB-KW"/>
</dbReference>
<evidence type="ECO:0000256" key="2">
    <source>
        <dbReference type="ARBA" id="ARBA00022801"/>
    </source>
</evidence>
<accession>A0A4S1XCC0</accession>
<dbReference type="Pfam" id="PF10503">
    <property type="entry name" value="Esterase_PHB"/>
    <property type="match status" value="1"/>
</dbReference>
<keyword evidence="2" id="KW-0378">Hydrolase</keyword>